<sequence>MAARKLQTEIDRTLKKVAEGVEVFESIYDKMQASSNQTQKEKLETDLKTQIKKLQRLRDQIKTWVASNDIKDKSALLENRKLIETVSTAAHLHTGSAASSDVWRGRRTRADGDTPLFRQDVCVLTTLSRPDACSTCCRSIPVTPYAYSANGEVQSLRERDEDEGVLQRGSHASVQAGPEAAGEGDTMTWVQQMMDDLMVQVETAEAEIETLQGGGKKKNKAGGAAAERLETLERLNERRKWHISRLEIILRLLDNGSLPTEKVLALQDDVKYFVENNMEDDFDEYEEVYDDLNLDEEEEKFRLPADDNDSEESETRSEDIPIRTPVKKHDDDSPSSKRDHSPVLKKAGTTLQQRKQSIVSETAKPPPHANFAQQSVASMVKTTPAPPPRNPPSGYAKVAAAAVAPPQSAASQPSASSSAAAVPPTPTASNVSSSAAADQQSAVTSSPSLTHPSVTSPMLSSAASVSHQPDDSVLSAHASPALHDAVPSSIGGPAATSSPQRQSARKASLSSPTSLQPPGVPVRV</sequence>
<evidence type="ECO:0000313" key="1">
    <source>
        <dbReference type="EMBL" id="KAJ2986562.1"/>
    </source>
</evidence>
<keyword evidence="2" id="KW-1185">Reference proteome</keyword>
<proteinExistence type="predicted"/>
<evidence type="ECO:0000313" key="2">
    <source>
        <dbReference type="Proteomes" id="UP001144978"/>
    </source>
</evidence>
<comment type="caution">
    <text evidence="1">The sequence shown here is derived from an EMBL/GenBank/DDBJ whole genome shotgun (WGS) entry which is preliminary data.</text>
</comment>
<dbReference type="EMBL" id="JANSHE010003326">
    <property type="protein sequence ID" value="KAJ2986562.1"/>
    <property type="molecule type" value="Genomic_DNA"/>
</dbReference>
<protein>
    <submittedName>
        <fullName evidence="1">Uncharacterized protein</fullName>
    </submittedName>
</protein>
<dbReference type="Proteomes" id="UP001144978">
    <property type="component" value="Unassembled WGS sequence"/>
</dbReference>
<gene>
    <name evidence="1" type="ORF">NUW54_g9723</name>
</gene>
<reference evidence="1" key="1">
    <citation type="submission" date="2022-08" db="EMBL/GenBank/DDBJ databases">
        <title>Genome Sequence of Pycnoporus sanguineus.</title>
        <authorList>
            <person name="Buettner E."/>
        </authorList>
    </citation>
    <scope>NUCLEOTIDE SEQUENCE</scope>
    <source>
        <strain evidence="1">CG-C14</strain>
    </source>
</reference>
<organism evidence="1 2">
    <name type="scientific">Trametes sanguinea</name>
    <dbReference type="NCBI Taxonomy" id="158606"/>
    <lineage>
        <taxon>Eukaryota</taxon>
        <taxon>Fungi</taxon>
        <taxon>Dikarya</taxon>
        <taxon>Basidiomycota</taxon>
        <taxon>Agaricomycotina</taxon>
        <taxon>Agaricomycetes</taxon>
        <taxon>Polyporales</taxon>
        <taxon>Polyporaceae</taxon>
        <taxon>Trametes</taxon>
    </lineage>
</organism>
<accession>A0ACC1P6Y8</accession>
<name>A0ACC1P6Y8_9APHY</name>